<evidence type="ECO:0000313" key="1">
    <source>
        <dbReference type="EMBL" id="KAI4339218.1"/>
    </source>
</evidence>
<keyword evidence="2" id="KW-1185">Reference proteome</keyword>
<dbReference type="Proteomes" id="UP001057402">
    <property type="component" value="Chromosome 7"/>
</dbReference>
<gene>
    <name evidence="1" type="ORF">MLD38_024180</name>
</gene>
<dbReference type="EMBL" id="CM042886">
    <property type="protein sequence ID" value="KAI4339218.1"/>
    <property type="molecule type" value="Genomic_DNA"/>
</dbReference>
<reference evidence="2" key="1">
    <citation type="journal article" date="2023" name="Front. Plant Sci.">
        <title>Chromosomal-level genome assembly of Melastoma candidum provides insights into trichome evolution.</title>
        <authorList>
            <person name="Zhong Y."/>
            <person name="Wu W."/>
            <person name="Sun C."/>
            <person name="Zou P."/>
            <person name="Liu Y."/>
            <person name="Dai S."/>
            <person name="Zhou R."/>
        </authorList>
    </citation>
    <scope>NUCLEOTIDE SEQUENCE [LARGE SCALE GENOMIC DNA]</scope>
</reference>
<comment type="caution">
    <text evidence="1">The sequence shown here is derived from an EMBL/GenBank/DDBJ whole genome shotgun (WGS) entry which is preliminary data.</text>
</comment>
<protein>
    <submittedName>
        <fullName evidence="1">Uncharacterized protein</fullName>
    </submittedName>
</protein>
<proteinExistence type="predicted"/>
<evidence type="ECO:0000313" key="2">
    <source>
        <dbReference type="Proteomes" id="UP001057402"/>
    </source>
</evidence>
<accession>A0ACB9NRV9</accession>
<name>A0ACB9NRV9_9MYRT</name>
<organism evidence="1 2">
    <name type="scientific">Melastoma candidum</name>
    <dbReference type="NCBI Taxonomy" id="119954"/>
    <lineage>
        <taxon>Eukaryota</taxon>
        <taxon>Viridiplantae</taxon>
        <taxon>Streptophyta</taxon>
        <taxon>Embryophyta</taxon>
        <taxon>Tracheophyta</taxon>
        <taxon>Spermatophyta</taxon>
        <taxon>Magnoliopsida</taxon>
        <taxon>eudicotyledons</taxon>
        <taxon>Gunneridae</taxon>
        <taxon>Pentapetalae</taxon>
        <taxon>rosids</taxon>
        <taxon>malvids</taxon>
        <taxon>Myrtales</taxon>
        <taxon>Melastomataceae</taxon>
        <taxon>Melastomatoideae</taxon>
        <taxon>Melastomateae</taxon>
        <taxon>Melastoma</taxon>
    </lineage>
</organism>
<sequence length="1157" mass="128346">MSAVETGETGATSVPIPPLTDYGVGVPFKKRRFLFIQPPSPLLSHKESSNGMLMEHLPISHGPEVPKSCVALEFPPSYIEEEPSFPLETPEMENINLKEVGAAALLTGKNIEDKHFSFIQKSTEFSEGCKLSPSSDATNMDQKDKSGDPVRLVLSGRTQEQTERMLAPSVSCGSEAIQRSTELQNIKGCRISTELTLALDRNIGPGCWHHGDVPKLSSYSSLSGRESNHSLAGVDRSNWDLNAIMDEPGVSALVSSSDIVPCGNLISASRENAQMEAGRNLHVCLAIGLNRKKGINSPCRVKRDHADEPVDCCDGKAVNRTEKCESVDSLPFGSHIGDPKSIKVEKDCMNQAMNMMDEKSCCNQEMSNCSKLISKEAEAMQINGPLVVESRQSMLASFRGCSNDPLMENDDNLTGQSYHEPKGDTSNKSANSFLTNVATKGNELHTSRVMIMASTENNKWDDDMEIKGELPSAAKVAVKDNAEDSACYGEKNEISGCENSDSHNSNYESNRAPSVPEDHSESFDAQDDDYEDGEVREQLSFGISPAGKHSEQVGSAQDGASCDTGFPSTDNIISTCHASLAREEANVELQPTVPESDMNGCSKATAECTHNVDKDQSHSWELSLERVCSSPNCSFDQAESVEWNLTKHIQEEMDEPCLLSAVNTPSVTQPEIAERVLSDGTISIEGKEAGNPLPEMEALNNSKATFEDVYAEGSKRRVLAFSSLSSISSPNKSKLITNQPFQMRTVRKSLPDMALEVDRPHLRGRARVDKFEELSRGRNQSSFYRNSRLKFDQGSRIVSNSVIHNRDVKRDFSPELHNYPAKCRTTGCRYASGYRNSNLASEAQVCGDSCWVRRRLHGDESCFRRESSTRRSPARKDSHAHPMRILDHIPQDIGPVRWIDMDGYDMVHLRSNGNFRRDLCGDDFDSMFPCSRIPCDYDAGGVARGDRKLPSFEDGRGLVHSRSNFPMKRSRSPNQGSNRRRSPEGFGGHLELSRGRSPAVYRGNRVRSPERGCFRGKMMRRQSPPYLSQNLEESRRLCSGRRSLPDKDTFRIRRCGVNIRFESSKAYSKPHIGNLWSKGISQPGESNERSLNEERGHRRFTSHYDESNESDMCSSDEAAGAPCHLSPENRSWHREKGHSRGNKIDRTNNWSGHVQKS</sequence>